<keyword evidence="3" id="KW-0547">Nucleotide-binding</keyword>
<comment type="subcellular location">
    <subcellularLocation>
        <location evidence="3">Cytoplasm</location>
    </subcellularLocation>
</comment>
<comment type="similarity">
    <text evidence="3">Belongs to the TmcAL family.</text>
</comment>
<organism evidence="4 5">
    <name type="scientific">Cytobacillus stercorigallinarum</name>
    <dbReference type="NCBI Taxonomy" id="2762240"/>
    <lineage>
        <taxon>Bacteria</taxon>
        <taxon>Bacillati</taxon>
        <taxon>Bacillota</taxon>
        <taxon>Bacilli</taxon>
        <taxon>Bacillales</taxon>
        <taxon>Bacillaceae</taxon>
        <taxon>Cytobacillus</taxon>
    </lineage>
</organism>
<keyword evidence="3" id="KW-0694">RNA-binding</keyword>
<keyword evidence="2 3" id="KW-0819">tRNA processing</keyword>
<gene>
    <name evidence="3" type="primary">tmcAL</name>
    <name evidence="4" type="ORF">H9655_07320</name>
</gene>
<comment type="function">
    <text evidence="3">Catalyzes the formation of N(4)-acetylcytidine (ac(4)C) at the wobble position of elongator tRNA(Met), using acetate and ATP as substrates. First activates an acetate ion to form acetyladenylate (Ac-AMP) and then transfers the acetyl group to tRNA to form ac(4)C34.</text>
</comment>
<dbReference type="InterPro" id="IPR014729">
    <property type="entry name" value="Rossmann-like_a/b/a_fold"/>
</dbReference>
<dbReference type="RefSeq" id="WP_191812423.1">
    <property type="nucleotide sequence ID" value="NZ_JACSQT010000002.1"/>
</dbReference>
<feature type="binding site" evidence="3">
    <location>
        <position position="164"/>
    </location>
    <ligand>
        <name>ATP</name>
        <dbReference type="ChEBI" id="CHEBI:30616"/>
    </ligand>
</feature>
<name>A0ABR8QMT2_9BACI</name>
<evidence type="ECO:0000256" key="1">
    <source>
        <dbReference type="ARBA" id="ARBA00022598"/>
    </source>
</evidence>
<dbReference type="Gene3D" id="3.40.50.620">
    <property type="entry name" value="HUPs"/>
    <property type="match status" value="1"/>
</dbReference>
<evidence type="ECO:0000313" key="5">
    <source>
        <dbReference type="Proteomes" id="UP000657931"/>
    </source>
</evidence>
<dbReference type="InterPro" id="IPR008513">
    <property type="entry name" value="tRNA(Met)_cyd_acetate_ligase"/>
</dbReference>
<evidence type="ECO:0000256" key="2">
    <source>
        <dbReference type="ARBA" id="ARBA00022694"/>
    </source>
</evidence>
<evidence type="ECO:0000256" key="3">
    <source>
        <dbReference type="HAMAP-Rule" id="MF_01539"/>
    </source>
</evidence>
<reference evidence="4 5" key="1">
    <citation type="submission" date="2020-08" db="EMBL/GenBank/DDBJ databases">
        <title>A Genomic Blueprint of the Chicken Gut Microbiome.</title>
        <authorList>
            <person name="Gilroy R."/>
            <person name="Ravi A."/>
            <person name="Getino M."/>
            <person name="Pursley I."/>
            <person name="Horton D.L."/>
            <person name="Alikhan N.-F."/>
            <person name="Baker D."/>
            <person name="Gharbi K."/>
            <person name="Hall N."/>
            <person name="Watson M."/>
            <person name="Adriaenssens E.M."/>
            <person name="Foster-Nyarko E."/>
            <person name="Jarju S."/>
            <person name="Secka A."/>
            <person name="Antonio M."/>
            <person name="Oren A."/>
            <person name="Chaudhuri R."/>
            <person name="La Ragione R.M."/>
            <person name="Hildebrand F."/>
            <person name="Pallen M.J."/>
        </authorList>
    </citation>
    <scope>NUCLEOTIDE SEQUENCE [LARGE SCALE GENOMIC DNA]</scope>
    <source>
        <strain evidence="4 5">Sa5YUA1</strain>
    </source>
</reference>
<keyword evidence="3" id="KW-0820">tRNA-binding</keyword>
<comment type="caution">
    <text evidence="4">The sequence shown here is derived from an EMBL/GenBank/DDBJ whole genome shotgun (WGS) entry which is preliminary data.</text>
</comment>
<keyword evidence="1 3" id="KW-0436">Ligase</keyword>
<dbReference type="SUPFAM" id="SSF52374">
    <property type="entry name" value="Nucleotidylyl transferase"/>
    <property type="match status" value="1"/>
</dbReference>
<dbReference type="EMBL" id="JACSQT010000002">
    <property type="protein sequence ID" value="MBD7936836.1"/>
    <property type="molecule type" value="Genomic_DNA"/>
</dbReference>
<dbReference type="PANTHER" id="PTHR37825">
    <property type="entry name" value="TRNA(MET) CYTIDINE ACETATE LIGASE"/>
    <property type="match status" value="1"/>
</dbReference>
<dbReference type="Pfam" id="PF05636">
    <property type="entry name" value="HIGH_NTase1"/>
    <property type="match status" value="1"/>
</dbReference>
<feature type="binding site" evidence="3">
    <location>
        <position position="189"/>
    </location>
    <ligand>
        <name>ATP</name>
        <dbReference type="ChEBI" id="CHEBI:30616"/>
    </ligand>
</feature>
<comment type="catalytic activity">
    <reaction evidence="3">
        <text>cytidine(34) in elongator tRNA(Met) + acetate + ATP = N(4)-acetylcytidine(34) in elongator tRNA(Met) + AMP + diphosphate</text>
        <dbReference type="Rhea" id="RHEA:58144"/>
        <dbReference type="Rhea" id="RHEA-COMP:10693"/>
        <dbReference type="Rhea" id="RHEA-COMP:10694"/>
        <dbReference type="ChEBI" id="CHEBI:30089"/>
        <dbReference type="ChEBI" id="CHEBI:30616"/>
        <dbReference type="ChEBI" id="CHEBI:33019"/>
        <dbReference type="ChEBI" id="CHEBI:74900"/>
        <dbReference type="ChEBI" id="CHEBI:82748"/>
        <dbReference type="ChEBI" id="CHEBI:456215"/>
    </reaction>
</comment>
<dbReference type="PANTHER" id="PTHR37825:SF1">
    <property type="entry name" value="TRNA(MET) CYTIDINE ACETATE LIGASE"/>
    <property type="match status" value="1"/>
</dbReference>
<feature type="binding site" evidence="3">
    <location>
        <position position="101"/>
    </location>
    <ligand>
        <name>ATP</name>
        <dbReference type="ChEBI" id="CHEBI:30616"/>
    </ligand>
</feature>
<feature type="binding site" evidence="3">
    <location>
        <begin position="7"/>
        <end position="20"/>
    </location>
    <ligand>
        <name>ATP</name>
        <dbReference type="ChEBI" id="CHEBI:30616"/>
    </ligand>
</feature>
<accession>A0ABR8QMT2</accession>
<dbReference type="EC" id="6.3.4.-" evidence="3"/>
<dbReference type="NCBIfam" id="NF010191">
    <property type="entry name" value="PRK13670.1"/>
    <property type="match status" value="1"/>
</dbReference>
<comment type="caution">
    <text evidence="3">Lacks conserved residue(s) required for the propagation of feature annotation.</text>
</comment>
<proteinExistence type="inferred from homology"/>
<dbReference type="HAMAP" id="MF_01539">
    <property type="entry name" value="TmcAL"/>
    <property type="match status" value="1"/>
</dbReference>
<sequence>MKAVGIVVEYNPFHNGHAYQVEQAKKETGADVVICVMSGNFLQRGEPAIVSKWTRAEMALAGGCDLVFELPFSFATSQADIFAKGAISILEATLCQYLSFGSEQGNIQPFLSTYHGLQKHEIEYNQLLKHYSKEGYSYPKAASLAFQQLQLAIDEEIVDLTKPNNILGFQYIKAIKQQNAKMEPTTIARKNAEFHDEDFNASTIASATSIRKKIFSQEQNIEETFKYMPRTSYDALHSYYKKYGVLHHWERYWPMLQYRLLSSSPAQLREIYEVEEGIEFRLIEASKTSTSFQSFMEAVKTKRYTWTRIQRICLYILIHVSKQSMSHIEEAEYLRLLGMSSKGRVYLNQHKGEFKLPLISKVSEKNRESLALDLKATRIYALAANSPQQQQLLKLDFSQPPIIYDKR</sequence>
<evidence type="ECO:0000313" key="4">
    <source>
        <dbReference type="EMBL" id="MBD7936836.1"/>
    </source>
</evidence>
<dbReference type="Proteomes" id="UP000657931">
    <property type="component" value="Unassembled WGS sequence"/>
</dbReference>
<protein>
    <recommendedName>
        <fullName evidence="3">tRNA(Met) cytidine acetate ligase</fullName>
        <ecNumber evidence="3">6.3.4.-</ecNumber>
    </recommendedName>
</protein>
<keyword evidence="3" id="KW-0963">Cytoplasm</keyword>
<keyword evidence="5" id="KW-1185">Reference proteome</keyword>
<keyword evidence="3" id="KW-0067">ATP-binding</keyword>